<reference evidence="1 2" key="1">
    <citation type="journal article" date="2016" name="Fungal Biol.">
        <title>The genome of Xylona heveae provides a window into fungal endophytism.</title>
        <authorList>
            <person name="Gazis R."/>
            <person name="Kuo A."/>
            <person name="Riley R."/>
            <person name="LaButti K."/>
            <person name="Lipzen A."/>
            <person name="Lin J."/>
            <person name="Amirebrahimi M."/>
            <person name="Hesse C.N."/>
            <person name="Spatafora J.W."/>
            <person name="Henrissat B."/>
            <person name="Hainaut M."/>
            <person name="Grigoriev I.V."/>
            <person name="Hibbett D.S."/>
        </authorList>
    </citation>
    <scope>NUCLEOTIDE SEQUENCE [LARGE SCALE GENOMIC DNA]</scope>
    <source>
        <strain evidence="1 2">TC161</strain>
    </source>
</reference>
<dbReference type="InParanoid" id="A0A165AIA1"/>
<accession>A0A165AIA1</accession>
<dbReference type="EMBL" id="KV407462">
    <property type="protein sequence ID" value="KZF20521.1"/>
    <property type="molecule type" value="Genomic_DNA"/>
</dbReference>
<evidence type="ECO:0000313" key="1">
    <source>
        <dbReference type="EMBL" id="KZF20521.1"/>
    </source>
</evidence>
<name>A0A165AIA1_XYLHT</name>
<sequence>MDAQLIDSAQWGKLPFDLFVLEKWDPSSTEDARAQGARLAIDYVKLGLRGRQPYHEAIREGRFASPTQTQIETILEPMQTIRERNLSSTIHKDKSIWLRTCYENGSDAKHAELLSSLKQPIEEITNGRGHECLFDDMTLYDYGSHWDRIFTRFPELVADPFADLDRKEKKTRDARAEALREWKEEEVDELDYEAFLHYHVTAHFFVEDRETLFGNGRMLIVWLDDQGRVVRETRIDTTEQLYEVFGLCSDGSIYECSGTWLDGEVGPAYQHDGELGLLSAEEC</sequence>
<gene>
    <name evidence="1" type="ORF">L228DRAFT_249277</name>
</gene>
<dbReference type="STRING" id="1328760.A0A165AIA1"/>
<evidence type="ECO:0000313" key="2">
    <source>
        <dbReference type="Proteomes" id="UP000076632"/>
    </source>
</evidence>
<proteinExistence type="predicted"/>
<protein>
    <submittedName>
        <fullName evidence="1">Uncharacterized protein</fullName>
    </submittedName>
</protein>
<dbReference type="GeneID" id="28898198"/>
<dbReference type="Proteomes" id="UP000076632">
    <property type="component" value="Unassembled WGS sequence"/>
</dbReference>
<dbReference type="AlphaFoldDB" id="A0A165AIA1"/>
<organism evidence="1 2">
    <name type="scientific">Xylona heveae (strain CBS 132557 / TC161)</name>
    <dbReference type="NCBI Taxonomy" id="1328760"/>
    <lineage>
        <taxon>Eukaryota</taxon>
        <taxon>Fungi</taxon>
        <taxon>Dikarya</taxon>
        <taxon>Ascomycota</taxon>
        <taxon>Pezizomycotina</taxon>
        <taxon>Xylonomycetes</taxon>
        <taxon>Xylonales</taxon>
        <taxon>Xylonaceae</taxon>
        <taxon>Xylona</taxon>
    </lineage>
</organism>
<dbReference type="OrthoDB" id="4364812at2759"/>
<keyword evidence="2" id="KW-1185">Reference proteome</keyword>
<dbReference type="OMA" id="EAHESIW"/>
<dbReference type="RefSeq" id="XP_018186076.1">
    <property type="nucleotide sequence ID" value="XM_018333061.1"/>
</dbReference>